<dbReference type="EMBL" id="LYXE01000103">
    <property type="protein sequence ID" value="PDV98344.1"/>
    <property type="molecule type" value="Genomic_DNA"/>
</dbReference>
<dbReference type="AlphaFoldDB" id="A0A2H3KM01"/>
<keyword evidence="2" id="KW-1185">Reference proteome</keyword>
<dbReference type="RefSeq" id="WP_097653597.1">
    <property type="nucleotide sequence ID" value="NZ_LYXE01000103.1"/>
</dbReference>
<gene>
    <name evidence="1" type="ORF">A9Q02_15790</name>
</gene>
<accession>A0A2H3KM01</accession>
<comment type="caution">
    <text evidence="1">The sequence shown here is derived from an EMBL/GenBank/DDBJ whole genome shotgun (WGS) entry which is preliminary data.</text>
</comment>
<protein>
    <submittedName>
        <fullName evidence="1">Uncharacterized protein</fullName>
    </submittedName>
</protein>
<dbReference type="Proteomes" id="UP000220922">
    <property type="component" value="Unassembled WGS sequence"/>
</dbReference>
<evidence type="ECO:0000313" key="2">
    <source>
        <dbReference type="Proteomes" id="UP000220922"/>
    </source>
</evidence>
<proteinExistence type="predicted"/>
<name>A0A2H3KM01_9CHLR</name>
<dbReference type="OrthoDB" id="161687at2"/>
<reference evidence="1 2" key="1">
    <citation type="submission" date="2016-05" db="EMBL/GenBank/DDBJ databases">
        <authorList>
            <person name="Lavstsen T."/>
            <person name="Jespersen J.S."/>
        </authorList>
    </citation>
    <scope>NUCLEOTIDE SEQUENCE [LARGE SCALE GENOMIC DNA]</scope>
    <source>
        <strain evidence="1 2">B7-9</strain>
    </source>
</reference>
<organism evidence="1 2">
    <name type="scientific">Candidatus Chloroploca asiatica</name>
    <dbReference type="NCBI Taxonomy" id="1506545"/>
    <lineage>
        <taxon>Bacteria</taxon>
        <taxon>Bacillati</taxon>
        <taxon>Chloroflexota</taxon>
        <taxon>Chloroflexia</taxon>
        <taxon>Chloroflexales</taxon>
        <taxon>Chloroflexineae</taxon>
        <taxon>Oscillochloridaceae</taxon>
        <taxon>Candidatus Chloroploca</taxon>
    </lineage>
</organism>
<evidence type="ECO:0000313" key="1">
    <source>
        <dbReference type="EMBL" id="PDV98344.1"/>
    </source>
</evidence>
<sequence>MTTIYLETSDDATQVRSLVDAAIKREIAHLELALTLAKQRLIPFEEKHGVSSERFMSSMTAEDLSGGDDEYIQWAGEYALVQDLHMKINQLRGVTYRDSGIL</sequence>